<keyword evidence="4" id="KW-1185">Reference proteome</keyword>
<accession>A0A9P9ANJ1</accession>
<feature type="compositionally biased region" description="Basic and acidic residues" evidence="1">
    <location>
        <begin position="185"/>
        <end position="197"/>
    </location>
</feature>
<feature type="transmembrane region" description="Helical" evidence="2">
    <location>
        <begin position="208"/>
        <end position="228"/>
    </location>
</feature>
<reference evidence="3 4" key="1">
    <citation type="journal article" date="2021" name="Nat. Commun.">
        <title>Genetic determinants of endophytism in the Arabidopsis root mycobiome.</title>
        <authorList>
            <person name="Mesny F."/>
            <person name="Miyauchi S."/>
            <person name="Thiergart T."/>
            <person name="Pickel B."/>
            <person name="Atanasova L."/>
            <person name="Karlsson M."/>
            <person name="Huettel B."/>
            <person name="Barry K.W."/>
            <person name="Haridas S."/>
            <person name="Chen C."/>
            <person name="Bauer D."/>
            <person name="Andreopoulos W."/>
            <person name="Pangilinan J."/>
            <person name="LaButti K."/>
            <person name="Riley R."/>
            <person name="Lipzen A."/>
            <person name="Clum A."/>
            <person name="Drula E."/>
            <person name="Henrissat B."/>
            <person name="Kohler A."/>
            <person name="Grigoriev I.V."/>
            <person name="Martin F.M."/>
            <person name="Hacquard S."/>
        </authorList>
    </citation>
    <scope>NUCLEOTIDE SEQUENCE [LARGE SCALE GENOMIC DNA]</scope>
    <source>
        <strain evidence="3 4">MPI-CAGE-CH-0241</strain>
    </source>
</reference>
<dbReference type="EMBL" id="JAGPYM010000015">
    <property type="protein sequence ID" value="KAH6886965.1"/>
    <property type="molecule type" value="Genomic_DNA"/>
</dbReference>
<feature type="transmembrane region" description="Helical" evidence="2">
    <location>
        <begin position="235"/>
        <end position="253"/>
    </location>
</feature>
<organism evidence="3 4">
    <name type="scientific">Thelonectria olida</name>
    <dbReference type="NCBI Taxonomy" id="1576542"/>
    <lineage>
        <taxon>Eukaryota</taxon>
        <taxon>Fungi</taxon>
        <taxon>Dikarya</taxon>
        <taxon>Ascomycota</taxon>
        <taxon>Pezizomycotina</taxon>
        <taxon>Sordariomycetes</taxon>
        <taxon>Hypocreomycetidae</taxon>
        <taxon>Hypocreales</taxon>
        <taxon>Nectriaceae</taxon>
        <taxon>Thelonectria</taxon>
    </lineage>
</organism>
<evidence type="ECO:0000256" key="2">
    <source>
        <dbReference type="SAM" id="Phobius"/>
    </source>
</evidence>
<keyword evidence="2" id="KW-0472">Membrane</keyword>
<dbReference type="AlphaFoldDB" id="A0A9P9ANJ1"/>
<feature type="transmembrane region" description="Helical" evidence="2">
    <location>
        <begin position="146"/>
        <end position="170"/>
    </location>
</feature>
<protein>
    <submittedName>
        <fullName evidence="3">Uncharacterized protein</fullName>
    </submittedName>
</protein>
<feature type="transmembrane region" description="Helical" evidence="2">
    <location>
        <begin position="48"/>
        <end position="67"/>
    </location>
</feature>
<dbReference type="Pfam" id="PF11196">
    <property type="entry name" value="DUF2834"/>
    <property type="match status" value="1"/>
</dbReference>
<evidence type="ECO:0000256" key="1">
    <source>
        <dbReference type="SAM" id="MobiDB-lite"/>
    </source>
</evidence>
<keyword evidence="2" id="KW-0812">Transmembrane</keyword>
<comment type="caution">
    <text evidence="3">The sequence shown here is derived from an EMBL/GenBank/DDBJ whole genome shotgun (WGS) entry which is preliminary data.</text>
</comment>
<evidence type="ECO:0000313" key="3">
    <source>
        <dbReference type="EMBL" id="KAH6886965.1"/>
    </source>
</evidence>
<feature type="region of interest" description="Disordered" evidence="1">
    <location>
        <begin position="185"/>
        <end position="204"/>
    </location>
</feature>
<keyword evidence="2" id="KW-1133">Transmembrane helix</keyword>
<dbReference type="InterPro" id="IPR021362">
    <property type="entry name" value="DUF2834"/>
</dbReference>
<gene>
    <name evidence="3" type="ORF">B0T10DRAFT_76358</name>
</gene>
<proteinExistence type="predicted"/>
<dbReference type="Proteomes" id="UP000777438">
    <property type="component" value="Unassembled WGS sequence"/>
</dbReference>
<dbReference type="OrthoDB" id="2126185at2759"/>
<evidence type="ECO:0000313" key="4">
    <source>
        <dbReference type="Proteomes" id="UP000777438"/>
    </source>
</evidence>
<name>A0A9P9ANJ1_9HYPO</name>
<feature type="transmembrane region" description="Helical" evidence="2">
    <location>
        <begin position="265"/>
        <end position="285"/>
    </location>
</feature>
<feature type="transmembrane region" description="Helical" evidence="2">
    <location>
        <begin position="115"/>
        <end position="134"/>
    </location>
</feature>
<feature type="transmembrane region" description="Helical" evidence="2">
    <location>
        <begin position="12"/>
        <end position="33"/>
    </location>
</feature>
<feature type="transmembrane region" description="Helical" evidence="2">
    <location>
        <begin position="306"/>
        <end position="323"/>
    </location>
</feature>
<sequence>MSESVSNTRPISILAGYMITAITLTATCISIILRKKPVAGDASSRRPVIPFAALAAVSLATTWYYMFCYFRWSYLDWASTQPLHDSTDLRLGQWLRDTSLFKQAWASTVRTPLRTWWSLQIFGFCAIWSIILAVQAKRRGIPHAWVFMLLGQIVAISFAANLSFIAFTIYDDALPQGHDRHVIESSEGKAGKNEREPSPTSSSSLTTFWWPLILGINMACAICIPNSFGSWHFMSLLLVPHVLAFAPMLLTTFQSSPNSLELPPVSLQIWCIASFSIIAIIQAVSTGGDLRRVLDTLYEHPAVSSVGWDVICCWVSFTAWGVFSSRRRDFD</sequence>